<dbReference type="PANTHER" id="PTHR30346">
    <property type="entry name" value="TRANSCRIPTIONAL DUAL REGULATOR HCAR-RELATED"/>
    <property type="match status" value="1"/>
</dbReference>
<evidence type="ECO:0000256" key="3">
    <source>
        <dbReference type="ARBA" id="ARBA00023125"/>
    </source>
</evidence>
<dbReference type="EMBL" id="BJLD01000001">
    <property type="protein sequence ID" value="GEA42932.1"/>
    <property type="molecule type" value="Genomic_DNA"/>
</dbReference>
<dbReference type="InterPro" id="IPR036390">
    <property type="entry name" value="WH_DNA-bd_sf"/>
</dbReference>
<evidence type="ECO:0000313" key="8">
    <source>
        <dbReference type="Proteomes" id="UP000315234"/>
    </source>
</evidence>
<dbReference type="SUPFAM" id="SSF53850">
    <property type="entry name" value="Periplasmic binding protein-like II"/>
    <property type="match status" value="1"/>
</dbReference>
<keyword evidence="2" id="KW-0805">Transcription regulation</keyword>
<feature type="domain" description="HTH lysR-type" evidence="6">
    <location>
        <begin position="2"/>
        <end position="59"/>
    </location>
</feature>
<organism evidence="7 8">
    <name type="scientific">Corynebacterium striatum</name>
    <dbReference type="NCBI Taxonomy" id="43770"/>
    <lineage>
        <taxon>Bacteria</taxon>
        <taxon>Bacillati</taxon>
        <taxon>Actinomycetota</taxon>
        <taxon>Actinomycetes</taxon>
        <taxon>Mycobacteriales</taxon>
        <taxon>Corynebacteriaceae</taxon>
        <taxon>Corynebacterium</taxon>
    </lineage>
</organism>
<dbReference type="RefSeq" id="WP_005527894.1">
    <property type="nucleotide sequence ID" value="NZ_BJLD01000001.1"/>
</dbReference>
<evidence type="ECO:0000256" key="1">
    <source>
        <dbReference type="ARBA" id="ARBA00009437"/>
    </source>
</evidence>
<comment type="similarity">
    <text evidence="1">Belongs to the LysR transcriptional regulatory family.</text>
</comment>
<keyword evidence="4" id="KW-0010">Activator</keyword>
<keyword evidence="3" id="KW-0238">DNA-binding</keyword>
<dbReference type="Proteomes" id="UP000315234">
    <property type="component" value="Unassembled WGS sequence"/>
</dbReference>
<dbReference type="Gene3D" id="3.40.190.290">
    <property type="match status" value="1"/>
</dbReference>
<proteinExistence type="inferred from homology"/>
<dbReference type="InterPro" id="IPR005119">
    <property type="entry name" value="LysR_subst-bd"/>
</dbReference>
<dbReference type="AlphaFoldDB" id="A0AAQ1Z6K7"/>
<accession>A0AAQ1Z6K7</accession>
<dbReference type="InterPro" id="IPR036388">
    <property type="entry name" value="WH-like_DNA-bd_sf"/>
</dbReference>
<dbReference type="GO" id="GO:0003677">
    <property type="term" value="F:DNA binding"/>
    <property type="evidence" value="ECO:0007669"/>
    <property type="project" value="UniProtKB-KW"/>
</dbReference>
<dbReference type="GO" id="GO:0003700">
    <property type="term" value="F:DNA-binding transcription factor activity"/>
    <property type="evidence" value="ECO:0007669"/>
    <property type="project" value="InterPro"/>
</dbReference>
<sequence length="304" mass="33690">MLDLHRLRVLFELQRLGTVTAVAEALQYTHSAISQQLAQCERDVGVKLYEKVGRRIRLTEQGEILAEYAGRMLALSDEAESRVLASTSLVRGTIRVTSFQTVMSSIIPAALTVLARTHPDLQVEIKQRDVETASELLRTREVDLILGEEYDADIPATDEYVHRELLAEDPLHLITPQEGPWSELTFSELEGVPFAIDPAHLSMGRFTHQMCLRHGFSPNVVFETPDPFLQGHLVRTGHAVAIVPRLFLPNLGSVRVLDLPGNSTRTLYTAVRSGRESHPGLAAFRAALATATQHALVRAPEPEV</sequence>
<gene>
    <name evidence="7" type="ORF">Cst04h_11020</name>
</gene>
<evidence type="ECO:0000313" key="7">
    <source>
        <dbReference type="EMBL" id="GEA42932.1"/>
    </source>
</evidence>
<name>A0AAQ1Z6K7_CORST</name>
<dbReference type="GO" id="GO:0032993">
    <property type="term" value="C:protein-DNA complex"/>
    <property type="evidence" value="ECO:0007669"/>
    <property type="project" value="TreeGrafter"/>
</dbReference>
<protein>
    <submittedName>
        <fullName evidence="7">Transcriptional regulator</fullName>
    </submittedName>
</protein>
<evidence type="ECO:0000259" key="6">
    <source>
        <dbReference type="PROSITE" id="PS50931"/>
    </source>
</evidence>
<dbReference type="Gene3D" id="1.10.10.10">
    <property type="entry name" value="Winged helix-like DNA-binding domain superfamily/Winged helix DNA-binding domain"/>
    <property type="match status" value="1"/>
</dbReference>
<dbReference type="Pfam" id="PF00126">
    <property type="entry name" value="HTH_1"/>
    <property type="match status" value="1"/>
</dbReference>
<dbReference type="PANTHER" id="PTHR30346:SF29">
    <property type="entry name" value="LYSR SUBSTRATE-BINDING"/>
    <property type="match status" value="1"/>
</dbReference>
<dbReference type="Pfam" id="PF03466">
    <property type="entry name" value="LysR_substrate"/>
    <property type="match status" value="1"/>
</dbReference>
<dbReference type="SUPFAM" id="SSF46785">
    <property type="entry name" value="Winged helix' DNA-binding domain"/>
    <property type="match status" value="1"/>
</dbReference>
<evidence type="ECO:0000256" key="5">
    <source>
        <dbReference type="ARBA" id="ARBA00023163"/>
    </source>
</evidence>
<keyword evidence="5" id="KW-0804">Transcription</keyword>
<dbReference type="PROSITE" id="PS50931">
    <property type="entry name" value="HTH_LYSR"/>
    <property type="match status" value="1"/>
</dbReference>
<evidence type="ECO:0000256" key="2">
    <source>
        <dbReference type="ARBA" id="ARBA00023015"/>
    </source>
</evidence>
<comment type="caution">
    <text evidence="7">The sequence shown here is derived from an EMBL/GenBank/DDBJ whole genome shotgun (WGS) entry which is preliminary data.</text>
</comment>
<evidence type="ECO:0000256" key="4">
    <source>
        <dbReference type="ARBA" id="ARBA00023159"/>
    </source>
</evidence>
<dbReference type="InterPro" id="IPR000847">
    <property type="entry name" value="LysR_HTH_N"/>
</dbReference>
<reference evidence="7 8" key="1">
    <citation type="submission" date="2019-06" db="EMBL/GenBank/DDBJ databases">
        <title>Draft genome sequence of Corynebacterium striatum NBRC 15291.</title>
        <authorList>
            <person name="Miura T."/>
            <person name="Furukawa M."/>
            <person name="Shimamura M."/>
            <person name="Ohyama Y."/>
            <person name="Yamazoe A."/>
            <person name="Kawasaki H."/>
        </authorList>
    </citation>
    <scope>NUCLEOTIDE SEQUENCE [LARGE SCALE GENOMIC DNA]</scope>
    <source>
        <strain evidence="7 8">NBRC 15291</strain>
    </source>
</reference>